<dbReference type="Proteomes" id="UP000536179">
    <property type="component" value="Unassembled WGS sequence"/>
</dbReference>
<name>A0A7W5E5Y8_9BACT</name>
<evidence type="ECO:0000313" key="1">
    <source>
        <dbReference type="EMBL" id="MBB3210738.1"/>
    </source>
</evidence>
<organism evidence="1 2">
    <name type="scientific">Aporhodopirellula rubra</name>
    <dbReference type="NCBI Taxonomy" id="980271"/>
    <lineage>
        <taxon>Bacteria</taxon>
        <taxon>Pseudomonadati</taxon>
        <taxon>Planctomycetota</taxon>
        <taxon>Planctomycetia</taxon>
        <taxon>Pirellulales</taxon>
        <taxon>Pirellulaceae</taxon>
        <taxon>Aporhodopirellula</taxon>
    </lineage>
</organism>
<dbReference type="EMBL" id="JACHXU010000062">
    <property type="protein sequence ID" value="MBB3210738.1"/>
    <property type="molecule type" value="Genomic_DNA"/>
</dbReference>
<sequence length="148" mass="16041">MKIPRYTISTVLLLSAIAALGIALVQSQMRTASLQKEINSLTPLRELDIAAQVEDATAESGVPATVQSLAFDPTGPTYLVSYAYHAPDSGTPQTSSFLLTYKGDGKYVGHMRTGPYLDAEPDENGEFGTAIVVWDREITNVLDQRPHD</sequence>
<reference evidence="1 2" key="1">
    <citation type="submission" date="2020-08" db="EMBL/GenBank/DDBJ databases">
        <title>Genomic Encyclopedia of Type Strains, Phase III (KMG-III): the genomes of soil and plant-associated and newly described type strains.</title>
        <authorList>
            <person name="Whitman W."/>
        </authorList>
    </citation>
    <scope>NUCLEOTIDE SEQUENCE [LARGE SCALE GENOMIC DNA]</scope>
    <source>
        <strain evidence="1 2">CECT 8075</strain>
    </source>
</reference>
<gene>
    <name evidence="1" type="ORF">FHS27_006586</name>
</gene>
<evidence type="ECO:0000313" key="2">
    <source>
        <dbReference type="Proteomes" id="UP000536179"/>
    </source>
</evidence>
<proteinExistence type="predicted"/>
<comment type="caution">
    <text evidence="1">The sequence shown here is derived from an EMBL/GenBank/DDBJ whole genome shotgun (WGS) entry which is preliminary data.</text>
</comment>
<dbReference type="AlphaFoldDB" id="A0A7W5E5Y8"/>
<keyword evidence="2" id="KW-1185">Reference proteome</keyword>
<dbReference type="RefSeq" id="WP_184310247.1">
    <property type="nucleotide sequence ID" value="NZ_JACHXU010000062.1"/>
</dbReference>
<accession>A0A7W5E5Y8</accession>
<protein>
    <submittedName>
        <fullName evidence="1">Uncharacterized protein</fullName>
    </submittedName>
</protein>